<dbReference type="Pfam" id="PF00067">
    <property type="entry name" value="p450"/>
    <property type="match status" value="1"/>
</dbReference>
<dbReference type="GO" id="GO:0004497">
    <property type="term" value="F:monooxygenase activity"/>
    <property type="evidence" value="ECO:0007669"/>
    <property type="project" value="UniProtKB-KW"/>
</dbReference>
<proteinExistence type="inferred from homology"/>
<evidence type="ECO:0000256" key="2">
    <source>
        <dbReference type="ARBA" id="ARBA00010617"/>
    </source>
</evidence>
<evidence type="ECO:0000256" key="5">
    <source>
        <dbReference type="PIRSR" id="PIRSR602403-1"/>
    </source>
</evidence>
<dbReference type="Gene3D" id="1.10.630.10">
    <property type="entry name" value="Cytochrome P450"/>
    <property type="match status" value="1"/>
</dbReference>
<gene>
    <name evidence="8" type="ORF">GQ43DRAFT_480209</name>
</gene>
<keyword evidence="3 5" id="KW-0479">Metal-binding</keyword>
<dbReference type="InterPro" id="IPR001128">
    <property type="entry name" value="Cyt_P450"/>
</dbReference>
<evidence type="ECO:0000256" key="3">
    <source>
        <dbReference type="ARBA" id="ARBA00022723"/>
    </source>
</evidence>
<feature type="transmembrane region" description="Helical" evidence="7">
    <location>
        <begin position="6"/>
        <end position="27"/>
    </location>
</feature>
<reference evidence="8" key="1">
    <citation type="journal article" date="2020" name="Stud. Mycol.">
        <title>101 Dothideomycetes genomes: a test case for predicting lifestyles and emergence of pathogens.</title>
        <authorList>
            <person name="Haridas S."/>
            <person name="Albert R."/>
            <person name="Binder M."/>
            <person name="Bloem J."/>
            <person name="Labutti K."/>
            <person name="Salamov A."/>
            <person name="Andreopoulos B."/>
            <person name="Baker S."/>
            <person name="Barry K."/>
            <person name="Bills G."/>
            <person name="Bluhm B."/>
            <person name="Cannon C."/>
            <person name="Castanera R."/>
            <person name="Culley D."/>
            <person name="Daum C."/>
            <person name="Ezra D."/>
            <person name="Gonzalez J."/>
            <person name="Henrissat B."/>
            <person name="Kuo A."/>
            <person name="Liang C."/>
            <person name="Lipzen A."/>
            <person name="Lutzoni F."/>
            <person name="Magnuson J."/>
            <person name="Mondo S."/>
            <person name="Nolan M."/>
            <person name="Ohm R."/>
            <person name="Pangilinan J."/>
            <person name="Park H.-J."/>
            <person name="Ramirez L."/>
            <person name="Alfaro M."/>
            <person name="Sun H."/>
            <person name="Tritt A."/>
            <person name="Yoshinaga Y."/>
            <person name="Zwiers L.-H."/>
            <person name="Turgeon B."/>
            <person name="Goodwin S."/>
            <person name="Spatafora J."/>
            <person name="Crous P."/>
            <person name="Grigoriev I."/>
        </authorList>
    </citation>
    <scope>NUCLEOTIDE SEQUENCE</scope>
    <source>
        <strain evidence="8">ATCC 74209</strain>
    </source>
</reference>
<dbReference type="Proteomes" id="UP000799536">
    <property type="component" value="Unassembled WGS sequence"/>
</dbReference>
<dbReference type="GO" id="GO:0016705">
    <property type="term" value="F:oxidoreductase activity, acting on paired donors, with incorporation or reduction of molecular oxygen"/>
    <property type="evidence" value="ECO:0007669"/>
    <property type="project" value="InterPro"/>
</dbReference>
<organism evidence="8 9">
    <name type="scientific">Delitschia confertaspora ATCC 74209</name>
    <dbReference type="NCBI Taxonomy" id="1513339"/>
    <lineage>
        <taxon>Eukaryota</taxon>
        <taxon>Fungi</taxon>
        <taxon>Dikarya</taxon>
        <taxon>Ascomycota</taxon>
        <taxon>Pezizomycotina</taxon>
        <taxon>Dothideomycetes</taxon>
        <taxon>Pleosporomycetidae</taxon>
        <taxon>Pleosporales</taxon>
        <taxon>Delitschiaceae</taxon>
        <taxon>Delitschia</taxon>
    </lineage>
</organism>
<evidence type="ECO:0000256" key="7">
    <source>
        <dbReference type="SAM" id="Phobius"/>
    </source>
</evidence>
<keyword evidence="6" id="KW-0503">Monooxygenase</keyword>
<evidence type="ECO:0000313" key="8">
    <source>
        <dbReference type="EMBL" id="KAF2202045.1"/>
    </source>
</evidence>
<keyword evidence="9" id="KW-1185">Reference proteome</keyword>
<feature type="binding site" description="axial binding residue" evidence="5">
    <location>
        <position position="458"/>
    </location>
    <ligand>
        <name>heme</name>
        <dbReference type="ChEBI" id="CHEBI:30413"/>
    </ligand>
    <ligandPart>
        <name>Fe</name>
        <dbReference type="ChEBI" id="CHEBI:18248"/>
    </ligandPart>
</feature>
<dbReference type="InterPro" id="IPR036396">
    <property type="entry name" value="Cyt_P450_sf"/>
</dbReference>
<dbReference type="PANTHER" id="PTHR24305:SF232">
    <property type="entry name" value="P450, PUTATIVE (EUROFUNG)-RELATED"/>
    <property type="match status" value="1"/>
</dbReference>
<keyword evidence="7" id="KW-0472">Membrane</keyword>
<comment type="cofactor">
    <cofactor evidence="1 5">
        <name>heme</name>
        <dbReference type="ChEBI" id="CHEBI:30413"/>
    </cofactor>
</comment>
<name>A0A9P4JMY9_9PLEO</name>
<comment type="similarity">
    <text evidence="2 6">Belongs to the cytochrome P450 family.</text>
</comment>
<dbReference type="InterPro" id="IPR050121">
    <property type="entry name" value="Cytochrome_P450_monoxygenase"/>
</dbReference>
<protein>
    <submittedName>
        <fullName evidence="8">Cytochrome P450</fullName>
    </submittedName>
</protein>
<dbReference type="InterPro" id="IPR017972">
    <property type="entry name" value="Cyt_P450_CS"/>
</dbReference>
<dbReference type="GO" id="GO:0020037">
    <property type="term" value="F:heme binding"/>
    <property type="evidence" value="ECO:0007669"/>
    <property type="project" value="InterPro"/>
</dbReference>
<keyword evidence="6" id="KW-0560">Oxidoreductase</keyword>
<dbReference type="PANTHER" id="PTHR24305">
    <property type="entry name" value="CYTOCHROME P450"/>
    <property type="match status" value="1"/>
</dbReference>
<dbReference type="PROSITE" id="PS00086">
    <property type="entry name" value="CYTOCHROME_P450"/>
    <property type="match status" value="1"/>
</dbReference>
<dbReference type="EMBL" id="ML993951">
    <property type="protein sequence ID" value="KAF2202045.1"/>
    <property type="molecule type" value="Genomic_DNA"/>
</dbReference>
<accession>A0A9P4JMY9</accession>
<keyword evidence="5 6" id="KW-0349">Heme</keyword>
<evidence type="ECO:0000313" key="9">
    <source>
        <dbReference type="Proteomes" id="UP000799536"/>
    </source>
</evidence>
<dbReference type="GO" id="GO:0005506">
    <property type="term" value="F:iron ion binding"/>
    <property type="evidence" value="ECO:0007669"/>
    <property type="project" value="InterPro"/>
</dbReference>
<keyword evidence="7" id="KW-0812">Transmembrane</keyword>
<dbReference type="InterPro" id="IPR002403">
    <property type="entry name" value="Cyt_P450_E_grp-IV"/>
</dbReference>
<dbReference type="OrthoDB" id="3934656at2759"/>
<evidence type="ECO:0000256" key="4">
    <source>
        <dbReference type="ARBA" id="ARBA00023004"/>
    </source>
</evidence>
<evidence type="ECO:0000256" key="1">
    <source>
        <dbReference type="ARBA" id="ARBA00001971"/>
    </source>
</evidence>
<dbReference type="SUPFAM" id="SSF48264">
    <property type="entry name" value="Cytochrome P450"/>
    <property type="match status" value="1"/>
</dbReference>
<dbReference type="PRINTS" id="PR00385">
    <property type="entry name" value="P450"/>
</dbReference>
<keyword evidence="7" id="KW-1133">Transmembrane helix</keyword>
<evidence type="ECO:0000256" key="6">
    <source>
        <dbReference type="RuleBase" id="RU000461"/>
    </source>
</evidence>
<comment type="caution">
    <text evidence="8">The sequence shown here is derived from an EMBL/GenBank/DDBJ whole genome shotgun (WGS) entry which is preliminary data.</text>
</comment>
<sequence>MALMDLLVKVGVVGAVIVLTSYVVAYLSSPLKQLPGPFLAKFTNWWRFWNHYTQTHIETQQKLHKKYGKYVRLGPNVVSISDPNLIKRIYDTRGNFVKSDYYSINDAKQGPHIIPNLFSTRSNEFHSKTIRPVQKLYAFPNTYQIEHLMDKTIRVLCTQLEERFMEGSNAGKTCDLADWVSFYAWDILGETTFSKRIGFLEAGEDLGNMLKSAESVMRYFSVIGQMPALDQWLGKNDWCPIKFPDFSIAAGQCVDIFMERMKNLQENPEAVANANDFMNGFLKAKEEFPESVTDNEVIGYLILNILGGADTTAIVQKAIFYWILKNPSAHKKLVEELDAAKICYPPTYDSVSHLPWLEACIKEGMRMHPVVGHILERIVPATGLQLNDASSTVLPPGTTVGVNPWVTTRDESIVGENPEEFRPERWLQGKAEGKEEFEERLKKMKDADLTFGQGSRTCLGRPLAIFELFKVTSTLFGKYDMQLQQDWTINKQWFVWPHNIKIKISPREAGKA</sequence>
<dbReference type="AlphaFoldDB" id="A0A9P4JMY9"/>
<keyword evidence="4 5" id="KW-0408">Iron</keyword>
<dbReference type="PRINTS" id="PR00465">
    <property type="entry name" value="EP450IV"/>
</dbReference>
<dbReference type="CDD" id="cd11060">
    <property type="entry name" value="CYP57A1-like"/>
    <property type="match status" value="1"/>
</dbReference>